<sequence>MLNSLEIEPRDHTDLRTFAEELTGRLNAVAEIDPAALMDLFRASEGFHDANRLILFALQKFLLKWTVGHAYKHTKFYGKNPAYASLPSNEVDAAPDLSAWPIISRTVISENFEEFIADDVQLRSTCHTSGTTGQPMDVYKSFEEVRFINDYFSHMFRSFLKSGRPKPLSLSFPNFYHGVAVPMPSIGMSFVSGVTDDTLIQDARRVLDTTYHFKGYDSRIRILGGLGHHILFFTSYLLEQGVDLSTYRMECINLTGGFLSVQMFEFLRDAWKCPINIRFSMTETIGGATCIEPTSRFVLDPHLIGEVVDVDTGGSLQEGVGALVLTNLYPFVQMQPLIRYQNGDLVRRIPSANGRVVFDFLGRVKNALTRMKDGKREWLLFSAPLNNTLAAIPDIRVYDWFANVRTAKDRTVGSLPIMSVRAEESGGVVTIKLSLELRYAPHLHRKRCDQLRREIIAAMRAVPDTVLSTAMDANEVVFDILFCGPEQLNEPIVIKI</sequence>
<protein>
    <recommendedName>
        <fullName evidence="4">CoF synthetase</fullName>
    </recommendedName>
</protein>
<dbReference type="InterPro" id="IPR053158">
    <property type="entry name" value="CapK_Type1_Caps_Biosynth"/>
</dbReference>
<geneLocation type="plasmid" evidence="1 3">
    <name>unnamed1</name>
</geneLocation>
<reference evidence="2" key="1">
    <citation type="submission" date="2016-04" db="EMBL/GenBank/DDBJ databases">
        <title>Fast-growing isolate from the root nodules of Vavilovia formosa.</title>
        <authorList>
            <person name="Kimeklis A."/>
            <person name="Safronova V."/>
            <person name="Belimov A."/>
            <person name="Andronov E."/>
        </authorList>
    </citation>
    <scope>NUCLEOTIDE SEQUENCE [LARGE SCALE GENOMIC DNA]</scope>
    <source>
        <strain evidence="2">Vaf-46</strain>
    </source>
</reference>
<dbReference type="PANTHER" id="PTHR36932:SF1">
    <property type="entry name" value="CAPSULAR POLYSACCHARIDE BIOSYNTHESIS PROTEIN"/>
    <property type="match status" value="1"/>
</dbReference>
<dbReference type="RefSeq" id="WP_064244981.1">
    <property type="nucleotide sequence ID" value="NZ_CP016287.1"/>
</dbReference>
<dbReference type="InterPro" id="IPR042099">
    <property type="entry name" value="ANL_N_sf"/>
</dbReference>
<evidence type="ECO:0000313" key="3">
    <source>
        <dbReference type="Proteomes" id="UP000092691"/>
    </source>
</evidence>
<proteinExistence type="predicted"/>
<reference evidence="1 3" key="2">
    <citation type="submission" date="2016-06" db="EMBL/GenBank/DDBJ databases">
        <title>Microsymbionts genomes from the relict species Vavilovia formosa.</title>
        <authorList>
            <person name="Chirak E."/>
            <person name="Kimeklis A."/>
            <person name="Andronov E."/>
        </authorList>
    </citation>
    <scope>NUCLEOTIDE SEQUENCE [LARGE SCALE GENOMIC DNA]</scope>
    <source>
        <strain evidence="1 3">Vaf10</strain>
        <plasmid evidence="3">Plasmid unnamed1</plasmid>
        <plasmid evidence="1">unnamed1</plasmid>
    </source>
</reference>
<gene>
    <name evidence="2" type="ORF">A4U53_36505</name>
    <name evidence="1" type="ORF">BA011_29980</name>
</gene>
<dbReference type="SUPFAM" id="SSF56801">
    <property type="entry name" value="Acetyl-CoA synthetase-like"/>
    <property type="match status" value="1"/>
</dbReference>
<organism evidence="2">
    <name type="scientific">Rhizobium leguminosarum</name>
    <dbReference type="NCBI Taxonomy" id="384"/>
    <lineage>
        <taxon>Bacteria</taxon>
        <taxon>Pseudomonadati</taxon>
        <taxon>Pseudomonadota</taxon>
        <taxon>Alphaproteobacteria</taxon>
        <taxon>Hyphomicrobiales</taxon>
        <taxon>Rhizobiaceae</taxon>
        <taxon>Rhizobium/Agrobacterium group</taxon>
        <taxon>Rhizobium</taxon>
    </lineage>
</organism>
<keyword evidence="1" id="KW-0614">Plasmid</keyword>
<evidence type="ECO:0008006" key="4">
    <source>
        <dbReference type="Google" id="ProtNLM"/>
    </source>
</evidence>
<dbReference type="EMBL" id="LWBS01000005">
    <property type="protein sequence ID" value="OAP97581.1"/>
    <property type="molecule type" value="Genomic_DNA"/>
</dbReference>
<dbReference type="EMBL" id="CP016287">
    <property type="protein sequence ID" value="ANP89913.1"/>
    <property type="molecule type" value="Genomic_DNA"/>
</dbReference>
<dbReference type="AlphaFoldDB" id="A0A179C213"/>
<evidence type="ECO:0000313" key="2">
    <source>
        <dbReference type="EMBL" id="OAP97581.1"/>
    </source>
</evidence>
<dbReference type="PANTHER" id="PTHR36932">
    <property type="entry name" value="CAPSULAR POLYSACCHARIDE BIOSYNTHESIS PROTEIN"/>
    <property type="match status" value="1"/>
</dbReference>
<dbReference type="OrthoDB" id="580775at2"/>
<dbReference type="Proteomes" id="UP000092691">
    <property type="component" value="Plasmid unnamed1"/>
</dbReference>
<dbReference type="Gene3D" id="3.40.50.12780">
    <property type="entry name" value="N-terminal domain of ligase-like"/>
    <property type="match status" value="1"/>
</dbReference>
<evidence type="ECO:0000313" key="1">
    <source>
        <dbReference type="EMBL" id="ANP89913.1"/>
    </source>
</evidence>
<accession>A0A179C213</accession>
<name>A0A179C213_RHILE</name>